<keyword evidence="2" id="KW-0808">Transferase</keyword>
<evidence type="ECO:0000259" key="1">
    <source>
        <dbReference type="Pfam" id="PF13649"/>
    </source>
</evidence>
<dbReference type="SUPFAM" id="SSF53335">
    <property type="entry name" value="S-adenosyl-L-methionine-dependent methyltransferases"/>
    <property type="match status" value="1"/>
</dbReference>
<dbReference type="InterPro" id="IPR029063">
    <property type="entry name" value="SAM-dependent_MTases_sf"/>
</dbReference>
<dbReference type="InterPro" id="IPR041698">
    <property type="entry name" value="Methyltransf_25"/>
</dbReference>
<proteinExistence type="predicted"/>
<reference evidence="2 3" key="1">
    <citation type="submission" date="2019-09" db="EMBL/GenBank/DDBJ databases">
        <title>Ecophysiology of the spiral-shaped methanotroph Methylospira mobilis as revealed by the complete genome sequence.</title>
        <authorList>
            <person name="Oshkin I.Y."/>
            <person name="Dedysh S.N."/>
            <person name="Miroshnikov K."/>
            <person name="Danilova O.V."/>
            <person name="Hakobyan A."/>
            <person name="Liesack W."/>
        </authorList>
    </citation>
    <scope>NUCLEOTIDE SEQUENCE [LARGE SCALE GENOMIC DNA]</scope>
    <source>
        <strain evidence="2 3">Shm1</strain>
    </source>
</reference>
<dbReference type="OrthoDB" id="9804312at2"/>
<dbReference type="Gene3D" id="3.40.50.150">
    <property type="entry name" value="Vaccinia Virus protein VP39"/>
    <property type="match status" value="1"/>
</dbReference>
<dbReference type="Proteomes" id="UP000325755">
    <property type="component" value="Chromosome"/>
</dbReference>
<dbReference type="CDD" id="cd02440">
    <property type="entry name" value="AdoMet_MTases"/>
    <property type="match status" value="1"/>
</dbReference>
<evidence type="ECO:0000313" key="3">
    <source>
        <dbReference type="Proteomes" id="UP000325755"/>
    </source>
</evidence>
<protein>
    <submittedName>
        <fullName evidence="2">Class I SAM-dependent methyltransferase</fullName>
    </submittedName>
</protein>
<dbReference type="Pfam" id="PF13649">
    <property type="entry name" value="Methyltransf_25"/>
    <property type="match status" value="1"/>
</dbReference>
<accession>A0A5Q0BK98</accession>
<gene>
    <name evidence="2" type="ORF">F6R98_18250</name>
</gene>
<name>A0A5Q0BK98_9GAMM</name>
<dbReference type="KEGG" id="mmob:F6R98_18250"/>
<dbReference type="GO" id="GO:0032259">
    <property type="term" value="P:methylation"/>
    <property type="evidence" value="ECO:0007669"/>
    <property type="project" value="UniProtKB-KW"/>
</dbReference>
<dbReference type="EMBL" id="CP044205">
    <property type="protein sequence ID" value="QFY44335.1"/>
    <property type="molecule type" value="Genomic_DNA"/>
</dbReference>
<dbReference type="RefSeq" id="WP_153250300.1">
    <property type="nucleotide sequence ID" value="NZ_CP135727.1"/>
</dbReference>
<dbReference type="InParanoid" id="A0A5Q0BK98"/>
<sequence length="196" mass="21265">MMPVSLQEKWNAIYSGGLSRSLAPSRVLLENTHLLPGSGMALDLACGLGGNALLMAERGLAAHAWDISDIALHALEKQACGRGLEINTRQCDVECGDLPQESFDVLVVSHFLCRALAPRIVSALKPGGLLFYQTYTTEKLAEEGPRNPDYLLKPGELISLFSALRPLYYREDGIVGDLSLGWRNEAALVGIKSQIT</sequence>
<keyword evidence="2" id="KW-0489">Methyltransferase</keyword>
<organism evidence="2 3">
    <name type="scientific">Candidatus Methylospira mobilis</name>
    <dbReference type="NCBI Taxonomy" id="1808979"/>
    <lineage>
        <taxon>Bacteria</taxon>
        <taxon>Pseudomonadati</taxon>
        <taxon>Pseudomonadota</taxon>
        <taxon>Gammaproteobacteria</taxon>
        <taxon>Methylococcales</taxon>
        <taxon>Methylococcaceae</taxon>
        <taxon>Candidatus Methylospira</taxon>
    </lineage>
</organism>
<dbReference type="GO" id="GO:0008168">
    <property type="term" value="F:methyltransferase activity"/>
    <property type="evidence" value="ECO:0007669"/>
    <property type="project" value="UniProtKB-KW"/>
</dbReference>
<evidence type="ECO:0000313" key="2">
    <source>
        <dbReference type="EMBL" id="QFY44335.1"/>
    </source>
</evidence>
<dbReference type="AlphaFoldDB" id="A0A5Q0BK98"/>
<keyword evidence="3" id="KW-1185">Reference proteome</keyword>
<feature type="domain" description="Methyltransferase" evidence="1">
    <location>
        <begin position="42"/>
        <end position="128"/>
    </location>
</feature>